<evidence type="ECO:0000259" key="1">
    <source>
        <dbReference type="Pfam" id="PF10079"/>
    </source>
</evidence>
<name>A0A518D575_9BACT</name>
<keyword evidence="4" id="KW-1185">Reference proteome</keyword>
<dbReference type="RefSeq" id="WP_145192211.1">
    <property type="nucleotide sequence ID" value="NZ_CP036290.1"/>
</dbReference>
<dbReference type="Pfam" id="PF10079">
    <property type="entry name" value="Rossmann-like_BshC"/>
    <property type="match status" value="1"/>
</dbReference>
<organism evidence="3 4">
    <name type="scientific">Rohdeia mirabilis</name>
    <dbReference type="NCBI Taxonomy" id="2528008"/>
    <lineage>
        <taxon>Bacteria</taxon>
        <taxon>Pseudomonadati</taxon>
        <taxon>Planctomycetota</taxon>
        <taxon>Planctomycetia</taxon>
        <taxon>Planctomycetia incertae sedis</taxon>
        <taxon>Rohdeia</taxon>
    </lineage>
</organism>
<dbReference type="OrthoDB" id="9765151at2"/>
<dbReference type="EMBL" id="CP036290">
    <property type="protein sequence ID" value="QDU86630.1"/>
    <property type="molecule type" value="Genomic_DNA"/>
</dbReference>
<dbReference type="AlphaFoldDB" id="A0A518D575"/>
<dbReference type="Proteomes" id="UP000319342">
    <property type="component" value="Chromosome"/>
</dbReference>
<gene>
    <name evidence="3" type="ORF">Pla163_37810</name>
</gene>
<dbReference type="InterPro" id="IPR055398">
    <property type="entry name" value="Rossmann-like_BshC"/>
</dbReference>
<proteinExistence type="predicted"/>
<dbReference type="InterPro" id="IPR055399">
    <property type="entry name" value="CC_BshC"/>
</dbReference>
<evidence type="ECO:0000259" key="2">
    <source>
        <dbReference type="Pfam" id="PF24850"/>
    </source>
</evidence>
<feature type="domain" description="Bacillithiol biosynthesis BshC C-terminal coiled-coil" evidence="2">
    <location>
        <begin position="404"/>
        <end position="562"/>
    </location>
</feature>
<evidence type="ECO:0000313" key="3">
    <source>
        <dbReference type="EMBL" id="QDU86630.1"/>
    </source>
</evidence>
<accession>A0A518D575</accession>
<evidence type="ECO:0000313" key="4">
    <source>
        <dbReference type="Proteomes" id="UP000319342"/>
    </source>
</evidence>
<evidence type="ECO:0008006" key="5">
    <source>
        <dbReference type="Google" id="ProtNLM"/>
    </source>
</evidence>
<protein>
    <recommendedName>
        <fullName evidence="5">Cysteine ligase BshC</fullName>
    </recommendedName>
</protein>
<feature type="domain" description="Bacillithiol biosynthesis BshC N-terminal Rossmann-like" evidence="1">
    <location>
        <begin position="82"/>
        <end position="372"/>
    </location>
</feature>
<sequence>MPQARHLAGDVLGLSPLARHVFAERPWPRVLGGAGGVPVPARLAEFEVPEPRFDPALLERGELVERLRAHVDPHHPDPSHLHPAIDASIAKLGDPRGLCVVATARPAFLGGPLSNLYAALHAAALAKALERHLERPVAPVLWIRSDAHDQANARDAWLLNQHLDLTRTGLPSMGSGRRRIGAIELGDSTHRLAALASQLRHVLPETAHRDPSIALFMPRAGETLGAAQRRAFAALVGGLGVVCVEPAALRPTLSRALARLVAVGGAGQPSAVRLEPFMDVFDLRSASSSSEAILERVELDPYHPVAAYRSDEGQQRALHLVDDQFLFAGEEGRRSASELAAEIVAAPERFTPGPLLEPLARDLVLPVVATVASEWDDLRAACLAVEWRRAVDAPRPALVPRQRVTLVSALARESLTKRGVALEDVLRARGRFAQEAEASADRPAVLERLREMARRQAEELKALRPELAEVEKGLAHRLRRAADDNRAAIDAITARAERVAANRTGKTRRHERRLENTLFPKERPQEEVLTTLQYTSAFGTGWIDDLAEAVDPLASEHLVLELQ</sequence>
<reference evidence="3 4" key="1">
    <citation type="submission" date="2019-02" db="EMBL/GenBank/DDBJ databases">
        <title>Deep-cultivation of Planctomycetes and their phenomic and genomic characterization uncovers novel biology.</title>
        <authorList>
            <person name="Wiegand S."/>
            <person name="Jogler M."/>
            <person name="Boedeker C."/>
            <person name="Pinto D."/>
            <person name="Vollmers J."/>
            <person name="Rivas-Marin E."/>
            <person name="Kohn T."/>
            <person name="Peeters S.H."/>
            <person name="Heuer A."/>
            <person name="Rast P."/>
            <person name="Oberbeckmann S."/>
            <person name="Bunk B."/>
            <person name="Jeske O."/>
            <person name="Meyerdierks A."/>
            <person name="Storesund J.E."/>
            <person name="Kallscheuer N."/>
            <person name="Luecker S."/>
            <person name="Lage O.M."/>
            <person name="Pohl T."/>
            <person name="Merkel B.J."/>
            <person name="Hornburger P."/>
            <person name="Mueller R.-W."/>
            <person name="Bruemmer F."/>
            <person name="Labrenz M."/>
            <person name="Spormann A.M."/>
            <person name="Op den Camp H."/>
            <person name="Overmann J."/>
            <person name="Amann R."/>
            <person name="Jetten M.S.M."/>
            <person name="Mascher T."/>
            <person name="Medema M.H."/>
            <person name="Devos D.P."/>
            <person name="Kaster A.-K."/>
            <person name="Ovreas L."/>
            <person name="Rohde M."/>
            <person name="Galperin M.Y."/>
            <person name="Jogler C."/>
        </authorList>
    </citation>
    <scope>NUCLEOTIDE SEQUENCE [LARGE SCALE GENOMIC DNA]</scope>
    <source>
        <strain evidence="3 4">Pla163</strain>
    </source>
</reference>
<dbReference type="Pfam" id="PF24850">
    <property type="entry name" value="CC_BshC"/>
    <property type="match status" value="1"/>
</dbReference>